<accession>A0A835EXH9</accession>
<reference evidence="1" key="1">
    <citation type="submission" date="2020-07" db="EMBL/GenBank/DDBJ databases">
        <title>Genome sequence and genetic diversity analysis of an under-domesticated orphan crop, white fonio (Digitaria exilis).</title>
        <authorList>
            <person name="Bennetzen J.L."/>
            <person name="Chen S."/>
            <person name="Ma X."/>
            <person name="Wang X."/>
            <person name="Yssel A.E.J."/>
            <person name="Chaluvadi S.R."/>
            <person name="Johnson M."/>
            <person name="Gangashetty P."/>
            <person name="Hamidou F."/>
            <person name="Sanogo M.D."/>
            <person name="Zwaenepoel A."/>
            <person name="Wallace J."/>
            <person name="Van De Peer Y."/>
            <person name="Van Deynze A."/>
        </authorList>
    </citation>
    <scope>NUCLEOTIDE SEQUENCE</scope>
    <source>
        <tissue evidence="1">Leaves</tissue>
    </source>
</reference>
<keyword evidence="2" id="KW-1185">Reference proteome</keyword>
<sequence length="167" mass="16457">MTAAPVGVIASPTPAPMGLKAGPPAAGAETGDIGGAGGEDAGALAGGGGSGAILGGAGAGARLGDEAGACAVAAAANRARSATMTAARRAAIISFLSMCVVVAAGVRRLMLCGAPVRERWGIAGSLVDEERGRDRRWSNCEGWAEAFIAEAVMGFEFFWARLLAVGL</sequence>
<organism evidence="1 2">
    <name type="scientific">Digitaria exilis</name>
    <dbReference type="NCBI Taxonomy" id="1010633"/>
    <lineage>
        <taxon>Eukaryota</taxon>
        <taxon>Viridiplantae</taxon>
        <taxon>Streptophyta</taxon>
        <taxon>Embryophyta</taxon>
        <taxon>Tracheophyta</taxon>
        <taxon>Spermatophyta</taxon>
        <taxon>Magnoliopsida</taxon>
        <taxon>Liliopsida</taxon>
        <taxon>Poales</taxon>
        <taxon>Poaceae</taxon>
        <taxon>PACMAD clade</taxon>
        <taxon>Panicoideae</taxon>
        <taxon>Panicodae</taxon>
        <taxon>Paniceae</taxon>
        <taxon>Anthephorinae</taxon>
        <taxon>Digitaria</taxon>
    </lineage>
</organism>
<dbReference type="Proteomes" id="UP000636709">
    <property type="component" value="Unassembled WGS sequence"/>
</dbReference>
<gene>
    <name evidence="1" type="ORF">HU200_023623</name>
</gene>
<proteinExistence type="predicted"/>
<evidence type="ECO:0000313" key="2">
    <source>
        <dbReference type="Proteomes" id="UP000636709"/>
    </source>
</evidence>
<dbReference type="EMBL" id="JACEFO010001691">
    <property type="protein sequence ID" value="KAF8720720.1"/>
    <property type="molecule type" value="Genomic_DNA"/>
</dbReference>
<name>A0A835EXH9_9POAL</name>
<protein>
    <submittedName>
        <fullName evidence="1">Uncharacterized protein</fullName>
    </submittedName>
</protein>
<comment type="caution">
    <text evidence="1">The sequence shown here is derived from an EMBL/GenBank/DDBJ whole genome shotgun (WGS) entry which is preliminary data.</text>
</comment>
<evidence type="ECO:0000313" key="1">
    <source>
        <dbReference type="EMBL" id="KAF8720720.1"/>
    </source>
</evidence>
<dbReference type="AlphaFoldDB" id="A0A835EXH9"/>